<dbReference type="Proteomes" id="UP000790347">
    <property type="component" value="Unassembled WGS sequence"/>
</dbReference>
<reference evidence="1" key="2">
    <citation type="journal article" date="2022" name="Res Sq">
        <title>Comparative Genomics Reveals Insights into the Divergent Evolution of Astigmatic Mites and Household Pest Adaptations.</title>
        <authorList>
            <person name="Xiong Q."/>
            <person name="Wan A.T.-Y."/>
            <person name="Liu X.-Y."/>
            <person name="Fung C.S.-H."/>
            <person name="Xiao X."/>
            <person name="Malainual N."/>
            <person name="Hou J."/>
            <person name="Wang L."/>
            <person name="Wang M."/>
            <person name="Yang K."/>
            <person name="Cui Y."/>
            <person name="Leung E."/>
            <person name="Nong W."/>
            <person name="Shin S.-K."/>
            <person name="Au S."/>
            <person name="Jeong K.Y."/>
            <person name="Chew F.T."/>
            <person name="Hui J."/>
            <person name="Leung T.F."/>
            <person name="Tungtrongchitr A."/>
            <person name="Zhong N."/>
            <person name="Liu Z."/>
            <person name="Tsui S."/>
        </authorList>
    </citation>
    <scope>NUCLEOTIDE SEQUENCE</scope>
    <source>
        <strain evidence="1">Derf</strain>
        <tissue evidence="1">Whole organism</tissue>
    </source>
</reference>
<proteinExistence type="predicted"/>
<sequence length="109" mass="12100">MIMTSPLDDIRKNVLGVVALWNEATFSLAKNVSGTHIFWATSAPTTNLSISPTGIYNHCILTICTSETELMPIMCIDTPTCTGGPKYKQIDKIKIQDIYINYKNKTKTT</sequence>
<dbReference type="EMBL" id="ASGP02000007">
    <property type="protein sequence ID" value="KAH9497510.1"/>
    <property type="molecule type" value="Genomic_DNA"/>
</dbReference>
<keyword evidence="2" id="KW-1185">Reference proteome</keyword>
<dbReference type="AlphaFoldDB" id="A0A922HPN0"/>
<organism evidence="1 2">
    <name type="scientific">Dermatophagoides farinae</name>
    <name type="common">American house dust mite</name>
    <dbReference type="NCBI Taxonomy" id="6954"/>
    <lineage>
        <taxon>Eukaryota</taxon>
        <taxon>Metazoa</taxon>
        <taxon>Ecdysozoa</taxon>
        <taxon>Arthropoda</taxon>
        <taxon>Chelicerata</taxon>
        <taxon>Arachnida</taxon>
        <taxon>Acari</taxon>
        <taxon>Acariformes</taxon>
        <taxon>Sarcoptiformes</taxon>
        <taxon>Astigmata</taxon>
        <taxon>Psoroptidia</taxon>
        <taxon>Analgoidea</taxon>
        <taxon>Pyroglyphidae</taxon>
        <taxon>Dermatophagoidinae</taxon>
        <taxon>Dermatophagoides</taxon>
    </lineage>
</organism>
<name>A0A922HPN0_DERFA</name>
<gene>
    <name evidence="1" type="ORF">DERF_013498</name>
</gene>
<protein>
    <submittedName>
        <fullName evidence="1">Uncharacterized protein</fullName>
    </submittedName>
</protein>
<accession>A0A922HPN0</accession>
<reference evidence="1" key="1">
    <citation type="submission" date="2013-05" db="EMBL/GenBank/DDBJ databases">
        <authorList>
            <person name="Yim A.K.Y."/>
            <person name="Chan T.F."/>
            <person name="Ji K.M."/>
            <person name="Liu X.Y."/>
            <person name="Zhou J.W."/>
            <person name="Li R.Q."/>
            <person name="Yang K.Y."/>
            <person name="Li J."/>
            <person name="Li M."/>
            <person name="Law P.T.W."/>
            <person name="Wu Y.L."/>
            <person name="Cai Z.L."/>
            <person name="Qin H."/>
            <person name="Bao Y."/>
            <person name="Leung R.K.K."/>
            <person name="Ng P.K.S."/>
            <person name="Zou J."/>
            <person name="Zhong X.J."/>
            <person name="Ran P.X."/>
            <person name="Zhong N.S."/>
            <person name="Liu Z.G."/>
            <person name="Tsui S.K.W."/>
        </authorList>
    </citation>
    <scope>NUCLEOTIDE SEQUENCE</scope>
    <source>
        <strain evidence="1">Derf</strain>
        <tissue evidence="1">Whole organism</tissue>
    </source>
</reference>
<evidence type="ECO:0000313" key="1">
    <source>
        <dbReference type="EMBL" id="KAH9497510.1"/>
    </source>
</evidence>
<comment type="caution">
    <text evidence="1">The sequence shown here is derived from an EMBL/GenBank/DDBJ whole genome shotgun (WGS) entry which is preliminary data.</text>
</comment>
<evidence type="ECO:0000313" key="2">
    <source>
        <dbReference type="Proteomes" id="UP000790347"/>
    </source>
</evidence>